<evidence type="ECO:0000313" key="5">
    <source>
        <dbReference type="Proteomes" id="UP001370490"/>
    </source>
</evidence>
<protein>
    <submittedName>
        <fullName evidence="4">DBINO domain</fullName>
    </submittedName>
</protein>
<proteinExistence type="predicted"/>
<reference evidence="4 5" key="1">
    <citation type="submission" date="2023-12" db="EMBL/GenBank/DDBJ databases">
        <title>A high-quality genome assembly for Dillenia turbinata (Dilleniales).</title>
        <authorList>
            <person name="Chanderbali A."/>
        </authorList>
    </citation>
    <scope>NUCLEOTIDE SEQUENCE [LARGE SCALE GENOMIC DNA]</scope>
    <source>
        <strain evidence="4">LSX21</strain>
        <tissue evidence="4">Leaf</tissue>
    </source>
</reference>
<feature type="non-terminal residue" evidence="4">
    <location>
        <position position="1"/>
    </location>
</feature>
<comment type="caution">
    <text evidence="4">The sequence shown here is derived from an EMBL/GenBank/DDBJ whole genome shotgun (WGS) entry which is preliminary data.</text>
</comment>
<dbReference type="InterPro" id="IPR020838">
    <property type="entry name" value="DBINO"/>
</dbReference>
<evidence type="ECO:0000313" key="4">
    <source>
        <dbReference type="EMBL" id="KAK6945256.1"/>
    </source>
</evidence>
<evidence type="ECO:0000256" key="2">
    <source>
        <dbReference type="SAM" id="Phobius"/>
    </source>
</evidence>
<accession>A0AAN8ZPE6</accession>
<evidence type="ECO:0000256" key="1">
    <source>
        <dbReference type="SAM" id="MobiDB-lite"/>
    </source>
</evidence>
<feature type="domain" description="DBINO" evidence="3">
    <location>
        <begin position="402"/>
        <end position="526"/>
    </location>
</feature>
<feature type="compositionally biased region" description="Acidic residues" evidence="1">
    <location>
        <begin position="551"/>
        <end position="561"/>
    </location>
</feature>
<organism evidence="4 5">
    <name type="scientific">Dillenia turbinata</name>
    <dbReference type="NCBI Taxonomy" id="194707"/>
    <lineage>
        <taxon>Eukaryota</taxon>
        <taxon>Viridiplantae</taxon>
        <taxon>Streptophyta</taxon>
        <taxon>Embryophyta</taxon>
        <taxon>Tracheophyta</taxon>
        <taxon>Spermatophyta</taxon>
        <taxon>Magnoliopsida</taxon>
        <taxon>eudicotyledons</taxon>
        <taxon>Gunneridae</taxon>
        <taxon>Pentapetalae</taxon>
        <taxon>Dilleniales</taxon>
        <taxon>Dilleniaceae</taxon>
        <taxon>Dillenia</taxon>
    </lineage>
</organism>
<sequence>AVQDLVSSLADEAPRVRDASIYWGIPGIHFWFLTVALLLHVEAFVRFLHFFSQSVIRLFGFESESWEYCWFVSSYGTCGTFFLDKKDAESSFMSKLAKIATAEIVPPSFWDYYGGLTLRLSSTMMEEIFLHLSGSHSASPAMLQILADFASADGYAFTFVSLLCDQDLTVILSTLLPVVSINNDSKHHSDFSVELKLIVVKDSHCYLVGPSVDLIEEYLVCHCAISDKWRGDLDSSNEMLRSSGDYSPIQCKRSQVGLSDKIKSSLRKGFPLLTVIIPEMQHEVEATTADYITSISPHKLGNYLGTDFASEYMADRTNYDSTYLDIGEGFSYRIPPPYEKLAQQLYLPTFSDIRGLLSEGEIETLSTSNSVQKFILKVSDAGLNSSSIPEGAAGGIQTSILSKEGQLQIYYVKVLEKGDTYEIIERSLPKKQPVKKDSSIIEKEEMEKVGKVWARNKVSRSLRLMRGASIRTRKLAELRKKEEKEAVEASRREQELRAAKRQQQRPNFLLSQTELYSHFMQNKSTSQPSEALSVGGEITAATEVPLSPSDDIPEEEEEDAEEAKLKWEALRATQDAVSKQ</sequence>
<dbReference type="AlphaFoldDB" id="A0AAN8ZPE6"/>
<dbReference type="EMBL" id="JBAMMX010000003">
    <property type="protein sequence ID" value="KAK6945256.1"/>
    <property type="molecule type" value="Genomic_DNA"/>
</dbReference>
<name>A0AAN8ZPE6_9MAGN</name>
<evidence type="ECO:0000259" key="3">
    <source>
        <dbReference type="PROSITE" id="PS51413"/>
    </source>
</evidence>
<feature type="region of interest" description="Disordered" evidence="1">
    <location>
        <begin position="522"/>
        <end position="563"/>
    </location>
</feature>
<gene>
    <name evidence="4" type="ORF">RJ641_026358</name>
</gene>
<keyword evidence="5" id="KW-1185">Reference proteome</keyword>
<keyword evidence="2" id="KW-0472">Membrane</keyword>
<feature type="transmembrane region" description="Helical" evidence="2">
    <location>
        <begin position="20"/>
        <end position="41"/>
    </location>
</feature>
<keyword evidence="2" id="KW-1133">Transmembrane helix</keyword>
<keyword evidence="2" id="KW-0812">Transmembrane</keyword>
<dbReference type="Proteomes" id="UP001370490">
    <property type="component" value="Unassembled WGS sequence"/>
</dbReference>
<dbReference type="GO" id="GO:0003677">
    <property type="term" value="F:DNA binding"/>
    <property type="evidence" value="ECO:0007669"/>
    <property type="project" value="InterPro"/>
</dbReference>
<dbReference type="Pfam" id="PF13892">
    <property type="entry name" value="DBINO"/>
    <property type="match status" value="1"/>
</dbReference>
<dbReference type="PROSITE" id="PS51413">
    <property type="entry name" value="DBINO"/>
    <property type="match status" value="1"/>
</dbReference>